<evidence type="ECO:0000256" key="9">
    <source>
        <dbReference type="ARBA" id="ARBA00023306"/>
    </source>
</evidence>
<comment type="subcellular location">
    <subcellularLocation>
        <location evidence="1">Cytoplasm</location>
        <location evidence="1">Cytoskeleton</location>
        <location evidence="1">Spindle</location>
    </subcellularLocation>
</comment>
<evidence type="ECO:0000313" key="12">
    <source>
        <dbReference type="Proteomes" id="UP001195483"/>
    </source>
</evidence>
<evidence type="ECO:0000256" key="1">
    <source>
        <dbReference type="ARBA" id="ARBA00004186"/>
    </source>
</evidence>
<evidence type="ECO:0000256" key="3">
    <source>
        <dbReference type="ARBA" id="ARBA00022490"/>
    </source>
</evidence>
<dbReference type="GO" id="GO:0051225">
    <property type="term" value="P:spindle assembly"/>
    <property type="evidence" value="ECO:0007669"/>
    <property type="project" value="InterPro"/>
</dbReference>
<keyword evidence="3" id="KW-0963">Cytoplasm</keyword>
<accession>A0AAE0TDR1</accession>
<dbReference type="PANTHER" id="PTHR31570:SF1">
    <property type="entry name" value="HAUS AUGMIN-LIKE COMPLEX SUBUNIT 1"/>
    <property type="match status" value="1"/>
</dbReference>
<comment type="similarity">
    <text evidence="2">Belongs to the HAUS1 family.</text>
</comment>
<dbReference type="Pfam" id="PF25762">
    <property type="entry name" value="HAUS1"/>
    <property type="match status" value="1"/>
</dbReference>
<dbReference type="GO" id="GO:0070652">
    <property type="term" value="C:HAUS complex"/>
    <property type="evidence" value="ECO:0007669"/>
    <property type="project" value="InterPro"/>
</dbReference>
<keyword evidence="4" id="KW-0132">Cell division</keyword>
<name>A0AAE0TDR1_9BIVA</name>
<keyword evidence="7 10" id="KW-0175">Coiled coil</keyword>
<dbReference type="EMBL" id="JAEAOA010001832">
    <property type="protein sequence ID" value="KAK3608366.1"/>
    <property type="molecule type" value="Genomic_DNA"/>
</dbReference>
<dbReference type="PRINTS" id="PR02087">
    <property type="entry name" value="HAUSAUGMINL1"/>
</dbReference>
<evidence type="ECO:0000256" key="4">
    <source>
        <dbReference type="ARBA" id="ARBA00022618"/>
    </source>
</evidence>
<reference evidence="11" key="2">
    <citation type="journal article" date="2021" name="Genome Biol. Evol.">
        <title>Developing a high-quality reference genome for a parasitic bivalve with doubly uniparental inheritance (Bivalvia: Unionida).</title>
        <authorList>
            <person name="Smith C.H."/>
        </authorList>
    </citation>
    <scope>NUCLEOTIDE SEQUENCE</scope>
    <source>
        <strain evidence="11">CHS0354</strain>
        <tissue evidence="11">Mantle</tissue>
    </source>
</reference>
<reference evidence="11" key="1">
    <citation type="journal article" date="2021" name="Genome Biol. Evol.">
        <title>A High-Quality Reference Genome for a Parasitic Bivalve with Doubly Uniparental Inheritance (Bivalvia: Unionida).</title>
        <authorList>
            <person name="Smith C.H."/>
        </authorList>
    </citation>
    <scope>NUCLEOTIDE SEQUENCE</scope>
    <source>
        <strain evidence="11">CHS0354</strain>
    </source>
</reference>
<gene>
    <name evidence="11" type="ORF">CHS0354_030828</name>
</gene>
<keyword evidence="12" id="KW-1185">Reference proteome</keyword>
<feature type="coiled-coil region" evidence="10">
    <location>
        <begin position="143"/>
        <end position="177"/>
    </location>
</feature>
<proteinExistence type="inferred from homology"/>
<dbReference type="GO" id="GO:0005829">
    <property type="term" value="C:cytosol"/>
    <property type="evidence" value="ECO:0007669"/>
    <property type="project" value="TreeGrafter"/>
</dbReference>
<evidence type="ECO:0000256" key="7">
    <source>
        <dbReference type="ARBA" id="ARBA00023054"/>
    </source>
</evidence>
<evidence type="ECO:0000256" key="5">
    <source>
        <dbReference type="ARBA" id="ARBA00022701"/>
    </source>
</evidence>
<dbReference type="PANTHER" id="PTHR31570">
    <property type="entry name" value="HAUS AUGMIN-LIKE COMPLEX SUBUNIT 1"/>
    <property type="match status" value="1"/>
</dbReference>
<organism evidence="11 12">
    <name type="scientific">Potamilus streckersoni</name>
    <dbReference type="NCBI Taxonomy" id="2493646"/>
    <lineage>
        <taxon>Eukaryota</taxon>
        <taxon>Metazoa</taxon>
        <taxon>Spiralia</taxon>
        <taxon>Lophotrochozoa</taxon>
        <taxon>Mollusca</taxon>
        <taxon>Bivalvia</taxon>
        <taxon>Autobranchia</taxon>
        <taxon>Heteroconchia</taxon>
        <taxon>Palaeoheterodonta</taxon>
        <taxon>Unionida</taxon>
        <taxon>Unionoidea</taxon>
        <taxon>Unionidae</taxon>
        <taxon>Ambleminae</taxon>
        <taxon>Lampsilini</taxon>
        <taxon>Potamilus</taxon>
    </lineage>
</organism>
<dbReference type="GO" id="GO:0007098">
    <property type="term" value="P:centrosome cycle"/>
    <property type="evidence" value="ECO:0007669"/>
    <property type="project" value="TreeGrafter"/>
</dbReference>
<evidence type="ECO:0000313" key="11">
    <source>
        <dbReference type="EMBL" id="KAK3608366.1"/>
    </source>
</evidence>
<dbReference type="Proteomes" id="UP001195483">
    <property type="component" value="Unassembled WGS sequence"/>
</dbReference>
<keyword evidence="5" id="KW-0493">Microtubule</keyword>
<dbReference type="AlphaFoldDB" id="A0AAE0TDR1"/>
<dbReference type="GO" id="GO:0051301">
    <property type="term" value="P:cell division"/>
    <property type="evidence" value="ECO:0007669"/>
    <property type="project" value="UniProtKB-KW"/>
</dbReference>
<keyword evidence="8" id="KW-0206">Cytoskeleton</keyword>
<evidence type="ECO:0008006" key="13">
    <source>
        <dbReference type="Google" id="ProtNLM"/>
    </source>
</evidence>
<dbReference type="InterPro" id="IPR026243">
    <property type="entry name" value="HAUS1"/>
</dbReference>
<keyword evidence="6" id="KW-0498">Mitosis</keyword>
<evidence type="ECO:0000256" key="6">
    <source>
        <dbReference type="ARBA" id="ARBA00022776"/>
    </source>
</evidence>
<keyword evidence="9" id="KW-0131">Cell cycle</keyword>
<protein>
    <recommendedName>
        <fullName evidence="13">HAUS augmin-like complex subunit 1</fullName>
    </recommendedName>
</protein>
<dbReference type="GO" id="GO:0005819">
    <property type="term" value="C:spindle"/>
    <property type="evidence" value="ECO:0007669"/>
    <property type="project" value="UniProtKB-SubCell"/>
</dbReference>
<reference evidence="11" key="3">
    <citation type="submission" date="2023-05" db="EMBL/GenBank/DDBJ databases">
        <authorList>
            <person name="Smith C.H."/>
        </authorList>
    </citation>
    <scope>NUCLEOTIDE SEQUENCE</scope>
    <source>
        <strain evidence="11">CHS0354</strain>
        <tissue evidence="11">Mantle</tissue>
    </source>
</reference>
<evidence type="ECO:0000256" key="8">
    <source>
        <dbReference type="ARBA" id="ARBA00023212"/>
    </source>
</evidence>
<comment type="caution">
    <text evidence="11">The sequence shown here is derived from an EMBL/GenBank/DDBJ whole genome shotgun (WGS) entry which is preliminary data.</text>
</comment>
<dbReference type="GO" id="GO:0005874">
    <property type="term" value="C:microtubule"/>
    <property type="evidence" value="ECO:0007669"/>
    <property type="project" value="UniProtKB-KW"/>
</dbReference>
<evidence type="ECO:0000256" key="10">
    <source>
        <dbReference type="SAM" id="Coils"/>
    </source>
</evidence>
<evidence type="ECO:0000256" key="2">
    <source>
        <dbReference type="ARBA" id="ARBA00005479"/>
    </source>
</evidence>
<sequence>MNEKHQEVQAWLERTFAGAAVPAYELNQQTVSRLHELMLQNERNDHNMQLVIEDLRQKADEYNVESCRLENILMSINLTPASLSQSGITSLRALANLALLLKTKDASDTNYLLALQHLQTEMFKVEDARKQEIGTTEKLQQKTKSALIKYNSLKKALELLEEQAAGQHQEMESHATQTKFFHDKSRDYRGQIQQLQNHLDKIHAYPALYHQTIVKQAEELHALKEEIAPLKAKLDAYHSLPPDISLAKVKLEEIRQQVAALDTEITKRIDLMHM</sequence>